<comment type="similarity">
    <text evidence="3">Belongs to the ALG10 glucosyltransferase family.</text>
</comment>
<evidence type="ECO:0000313" key="18">
    <source>
        <dbReference type="Proteomes" id="UP001302676"/>
    </source>
</evidence>
<dbReference type="RefSeq" id="XP_062633618.1">
    <property type="nucleotide sequence ID" value="XM_062782016.1"/>
</dbReference>
<keyword evidence="10 16" id="KW-1133">Transmembrane helix</keyword>
<keyword evidence="11 16" id="KW-0472">Membrane</keyword>
<evidence type="ECO:0000256" key="11">
    <source>
        <dbReference type="ARBA" id="ARBA00023136"/>
    </source>
</evidence>
<evidence type="ECO:0000256" key="15">
    <source>
        <dbReference type="SAM" id="MobiDB-lite"/>
    </source>
</evidence>
<comment type="function">
    <text evidence="13">Dol-P-Glc:Glc(2)Man(9)GlcNAc(2)-PP-Dol alpha-1,2-glucosyltransferase that operates in the biosynthetic pathway of dolichol-linked oligosaccharides, the glycan precursors employed in protein asparagine (N)-glycosylation. The assembly of dolichol-linked oligosaccharides begins on the cytosolic side of the endoplasmic reticulum membrane and finishes in its lumen. The sequential addition of sugars to dolichol pyrophosphate produces dolichol-linked oligosaccharides containing fourteen sugars, including two GlcNAcs, nine mannoses and three glucoses. Once assembled, the oligosaccharide is transferred from the lipid to nascent proteins by oligosaccharyltransferases. In the lumen of the endoplasmic reticulum, adds the third and last glucose residue from dolichyl phosphate glucose (Dol-P-Glc) onto the lipid-linked oligosaccharide intermediate Glc(2)Man(9)GlcNAc(2)-PP-Dol to produce Glc(3)Man(9)GlcNAc(2)-PP-Dol.</text>
</comment>
<protein>
    <recommendedName>
        <fullName evidence="5">Dol-P-Glc:Glc(2)Man(9)GlcNAc(2)-PP-Dol alpha-1,2-glucosyltransferase</fullName>
        <ecNumber evidence="4">2.4.1.256</ecNumber>
    </recommendedName>
    <alternativeName>
        <fullName evidence="12">Asparagine-linked glycosylation protein 10</fullName>
    </alternativeName>
</protein>
<dbReference type="EC" id="2.4.1.256" evidence="4"/>
<feature type="transmembrane region" description="Helical" evidence="16">
    <location>
        <begin position="386"/>
        <end position="406"/>
    </location>
</feature>
<evidence type="ECO:0000313" key="17">
    <source>
        <dbReference type="EMBL" id="KAK4140247.1"/>
    </source>
</evidence>
<evidence type="ECO:0000256" key="10">
    <source>
        <dbReference type="ARBA" id="ARBA00022989"/>
    </source>
</evidence>
<comment type="catalytic activity">
    <reaction evidence="14">
        <text>an alpha-D-Glc-(1-&gt;3)-alpha-D-Glc-(1-&gt;3)-alpha-D-Man-(1-&gt;2)-alpha-D-Man-(1-&gt;2)-alpha-D-Man-(1-&gt;3)-[alpha-D-Man-(1-&gt;2)-alpha-D-Man-(1-&gt;3)-[alpha-D-Man-(1-&gt;2)-alpha-D-Man-(1-&gt;6)]-alpha-D-Man-(1-&gt;6)]-beta-D-Man-(1-&gt;4)-beta-D-GlcNAc-(1-&gt;4)-alpha-D-GlcNAc-diphospho-di-trans,poly-cis-dolichol + a di-trans,poly-cis-dolichyl beta-D-glucosyl phosphate = a alpha-D-Glc-(1-&gt;2)-alpha-D-Glc-(1-&gt;3)-alpha-D-Glc-(1-&gt;3)-alpha-D-Man-(1-&gt;2)-alpha-D-Man-(1-&gt;2)-alpha-D-Man-(1-&gt;3)-[alpha-D-Man-(1-&gt;2)-alpha-D-Man-(1-&gt;3)-[alpha-D-Man-(1-&gt;2)-alpha-D-Man-(1-&gt;6)]-alpha-D-Man-(1-&gt;6)]-beta-D-Man-(1-&gt;4)-beta-D-GlcNAc-(1-&gt;4)-alpha-D-GlcNAc-diphospho-di-trans,poly-cis-dolichol + a di-trans,poly-cis-dolichyl phosphate + H(+)</text>
        <dbReference type="Rhea" id="RHEA:29543"/>
        <dbReference type="Rhea" id="RHEA-COMP:19498"/>
        <dbReference type="Rhea" id="RHEA-COMP:19502"/>
        <dbReference type="Rhea" id="RHEA-COMP:19512"/>
        <dbReference type="Rhea" id="RHEA-COMP:19522"/>
        <dbReference type="ChEBI" id="CHEBI:15378"/>
        <dbReference type="ChEBI" id="CHEBI:57525"/>
        <dbReference type="ChEBI" id="CHEBI:57683"/>
        <dbReference type="ChEBI" id="CHEBI:132522"/>
        <dbReference type="ChEBI" id="CHEBI:132523"/>
        <dbReference type="EC" id="2.4.1.256"/>
    </reaction>
    <physiologicalReaction direction="left-to-right" evidence="14">
        <dbReference type="Rhea" id="RHEA:29544"/>
    </physiologicalReaction>
</comment>
<keyword evidence="6" id="KW-0328">Glycosyltransferase</keyword>
<proteinExistence type="inferred from homology"/>
<reference evidence="17" key="2">
    <citation type="submission" date="2023-05" db="EMBL/GenBank/DDBJ databases">
        <authorList>
            <consortium name="Lawrence Berkeley National Laboratory"/>
            <person name="Steindorff A."/>
            <person name="Hensen N."/>
            <person name="Bonometti L."/>
            <person name="Westerberg I."/>
            <person name="Brannstrom I.O."/>
            <person name="Guillou S."/>
            <person name="Cros-Aarteil S."/>
            <person name="Calhoun S."/>
            <person name="Haridas S."/>
            <person name="Kuo A."/>
            <person name="Mondo S."/>
            <person name="Pangilinan J."/>
            <person name="Riley R."/>
            <person name="Labutti K."/>
            <person name="Andreopoulos B."/>
            <person name="Lipzen A."/>
            <person name="Chen C."/>
            <person name="Yanf M."/>
            <person name="Daum C."/>
            <person name="Ng V."/>
            <person name="Clum A."/>
            <person name="Ohm R."/>
            <person name="Martin F."/>
            <person name="Silar P."/>
            <person name="Natvig D."/>
            <person name="Lalanne C."/>
            <person name="Gautier V."/>
            <person name="Ament-Velasquez S.L."/>
            <person name="Kruys A."/>
            <person name="Hutchinson M.I."/>
            <person name="Powell A.J."/>
            <person name="Barry K."/>
            <person name="Miller A.N."/>
            <person name="Grigoriev I.V."/>
            <person name="Debuchy R."/>
            <person name="Gladieux P."/>
            <person name="Thoren M.H."/>
            <person name="Johannesson H."/>
        </authorList>
    </citation>
    <scope>NUCLEOTIDE SEQUENCE</scope>
    <source>
        <strain evidence="17">CBS 141.50</strain>
    </source>
</reference>
<dbReference type="GeneID" id="87818629"/>
<feature type="transmembrane region" description="Helical" evidence="16">
    <location>
        <begin position="343"/>
        <end position="365"/>
    </location>
</feature>
<evidence type="ECO:0000256" key="13">
    <source>
        <dbReference type="ARBA" id="ARBA00044727"/>
    </source>
</evidence>
<feature type="transmembrane region" description="Helical" evidence="16">
    <location>
        <begin position="173"/>
        <end position="194"/>
    </location>
</feature>
<feature type="region of interest" description="Disordered" evidence="15">
    <location>
        <begin position="559"/>
        <end position="579"/>
    </location>
</feature>
<dbReference type="GO" id="GO:0006488">
    <property type="term" value="P:dolichol-linked oligosaccharide biosynthetic process"/>
    <property type="evidence" value="ECO:0007669"/>
    <property type="project" value="InterPro"/>
</dbReference>
<evidence type="ECO:0000256" key="9">
    <source>
        <dbReference type="ARBA" id="ARBA00022824"/>
    </source>
</evidence>
<gene>
    <name evidence="17" type="ORF">C8A04DRAFT_32205</name>
</gene>
<evidence type="ECO:0000256" key="4">
    <source>
        <dbReference type="ARBA" id="ARBA00011967"/>
    </source>
</evidence>
<dbReference type="Proteomes" id="UP001302676">
    <property type="component" value="Unassembled WGS sequence"/>
</dbReference>
<keyword evidence="8 16" id="KW-0812">Transmembrane</keyword>
<evidence type="ECO:0000256" key="16">
    <source>
        <dbReference type="SAM" id="Phobius"/>
    </source>
</evidence>
<feature type="transmembrane region" description="Helical" evidence="16">
    <location>
        <begin position="604"/>
        <end position="623"/>
    </location>
</feature>
<feature type="transmembrane region" description="Helical" evidence="16">
    <location>
        <begin position="12"/>
        <end position="31"/>
    </location>
</feature>
<feature type="transmembrane region" description="Helical" evidence="16">
    <location>
        <begin position="418"/>
        <end position="441"/>
    </location>
</feature>
<evidence type="ECO:0000256" key="7">
    <source>
        <dbReference type="ARBA" id="ARBA00022679"/>
    </source>
</evidence>
<accession>A0AAN6UW08</accession>
<dbReference type="AlphaFoldDB" id="A0AAN6UW08"/>
<dbReference type="InterPro" id="IPR016900">
    <property type="entry name" value="Alg10"/>
</dbReference>
<evidence type="ECO:0000256" key="5">
    <source>
        <dbReference type="ARBA" id="ARBA00018512"/>
    </source>
</evidence>
<keyword evidence="18" id="KW-1185">Reference proteome</keyword>
<keyword evidence="7" id="KW-0808">Transferase</keyword>
<dbReference type="GO" id="GO:0005789">
    <property type="term" value="C:endoplasmic reticulum membrane"/>
    <property type="evidence" value="ECO:0007669"/>
    <property type="project" value="UniProtKB-SubCell"/>
</dbReference>
<evidence type="ECO:0000256" key="12">
    <source>
        <dbReference type="ARBA" id="ARBA00032069"/>
    </source>
</evidence>
<evidence type="ECO:0000256" key="6">
    <source>
        <dbReference type="ARBA" id="ARBA00022676"/>
    </source>
</evidence>
<evidence type="ECO:0000256" key="1">
    <source>
        <dbReference type="ARBA" id="ARBA00004477"/>
    </source>
</evidence>
<name>A0AAN6UW08_9PEZI</name>
<feature type="region of interest" description="Disordered" evidence="15">
    <location>
        <begin position="460"/>
        <end position="497"/>
    </location>
</feature>
<comment type="pathway">
    <text evidence="2">Protein modification; protein glycosylation.</text>
</comment>
<dbReference type="Pfam" id="PF04922">
    <property type="entry name" value="DIE2_ALG10"/>
    <property type="match status" value="1"/>
</dbReference>
<feature type="transmembrane region" description="Helical" evidence="16">
    <location>
        <begin position="51"/>
        <end position="70"/>
    </location>
</feature>
<evidence type="ECO:0000256" key="8">
    <source>
        <dbReference type="ARBA" id="ARBA00022692"/>
    </source>
</evidence>
<comment type="subcellular location">
    <subcellularLocation>
        <location evidence="1">Endoplasmic reticulum membrane</location>
        <topology evidence="1">Multi-pass membrane protein</topology>
    </subcellularLocation>
</comment>
<organism evidence="17 18">
    <name type="scientific">Dichotomopilus funicola</name>
    <dbReference type="NCBI Taxonomy" id="1934379"/>
    <lineage>
        <taxon>Eukaryota</taxon>
        <taxon>Fungi</taxon>
        <taxon>Dikarya</taxon>
        <taxon>Ascomycota</taxon>
        <taxon>Pezizomycotina</taxon>
        <taxon>Sordariomycetes</taxon>
        <taxon>Sordariomycetidae</taxon>
        <taxon>Sordariales</taxon>
        <taxon>Chaetomiaceae</taxon>
        <taxon>Dichotomopilus</taxon>
    </lineage>
</organism>
<keyword evidence="9" id="KW-0256">Endoplasmic reticulum</keyword>
<feature type="compositionally biased region" description="Polar residues" evidence="15">
    <location>
        <begin position="463"/>
        <end position="487"/>
    </location>
</feature>
<comment type="caution">
    <text evidence="17">The sequence shown here is derived from an EMBL/GenBank/DDBJ whole genome shotgun (WGS) entry which is preliminary data.</text>
</comment>
<dbReference type="PANTHER" id="PTHR12989:SF10">
    <property type="entry name" value="DOL-P-GLC:GLC(2)MAN(9)GLCNAC(2)-PP-DOL ALPHA-1,2-GLUCOSYLTRANSFERASE-RELATED"/>
    <property type="match status" value="1"/>
</dbReference>
<dbReference type="PANTHER" id="PTHR12989">
    <property type="entry name" value="ALPHA-1,2-GLUCOSYLTRANSFERASE ALG10"/>
    <property type="match status" value="1"/>
</dbReference>
<evidence type="ECO:0000256" key="14">
    <source>
        <dbReference type="ARBA" id="ARBA00048064"/>
    </source>
</evidence>
<sequence>MDPIDAIRQGLNPGNLFICLGVSYLLARYLAPSWLDAGGFTTGPPQTRVQVILTTGLFFLTLASTLWLNLVDKFVPEPYLDEVFHIPQAQTYCDGRFWDWDDKITTPPGLYFLSVALHRLGQSEKCDPRALRSANSLAAVLIAVVAAQCKHLVEVRAAERQGTKVSHGLSFNAFYTGLNIALFPVIFFFSGLYYTDVVSTLTVLVAYQNHLQRVGPRPPGLINDVWTALLGVMALFTRQTNVFWLVVYMGGLETAHILRSIEASPLVKLHDPSLNRSGPEDWFLCTVTLAFAAIANPLRVVRQIWPHITVLGLFAGFVAWNGGVVLGDKSNHIATIHLAQMLYIWPLFAFFSAPLAIPSILFGLTRPIQYTKSHVHLTSARNALTSIPYLLLTLAVSLAVVQYNTIIHPFTLADNRHYMFYVFRYTILRSPAIRLGLIAAYTASRWLMWDQLAGISHGPTVTEEATPSSALTDEKAQQQTKSSNQQPDAEPNPLPWLTTTSTSHVASTIPPQTSTALLWLLTTSLSLITAPLVEPRYFILPWVFYRLLVPAWSISGPAPTGNGSAAGKESSSRKADTRAMGSGPLAWVRGVGAKVDVRLVVETAWFVGINVVTMYVFLARGFYWKGPDGELLDEGRVQRFMW</sequence>
<reference evidence="17" key="1">
    <citation type="journal article" date="2023" name="Mol. Phylogenet. Evol.">
        <title>Genome-scale phylogeny and comparative genomics of the fungal order Sordariales.</title>
        <authorList>
            <person name="Hensen N."/>
            <person name="Bonometti L."/>
            <person name="Westerberg I."/>
            <person name="Brannstrom I.O."/>
            <person name="Guillou S."/>
            <person name="Cros-Aarteil S."/>
            <person name="Calhoun S."/>
            <person name="Haridas S."/>
            <person name="Kuo A."/>
            <person name="Mondo S."/>
            <person name="Pangilinan J."/>
            <person name="Riley R."/>
            <person name="LaButti K."/>
            <person name="Andreopoulos B."/>
            <person name="Lipzen A."/>
            <person name="Chen C."/>
            <person name="Yan M."/>
            <person name="Daum C."/>
            <person name="Ng V."/>
            <person name="Clum A."/>
            <person name="Steindorff A."/>
            <person name="Ohm R.A."/>
            <person name="Martin F."/>
            <person name="Silar P."/>
            <person name="Natvig D.O."/>
            <person name="Lalanne C."/>
            <person name="Gautier V."/>
            <person name="Ament-Velasquez S.L."/>
            <person name="Kruys A."/>
            <person name="Hutchinson M.I."/>
            <person name="Powell A.J."/>
            <person name="Barry K."/>
            <person name="Miller A.N."/>
            <person name="Grigoriev I.V."/>
            <person name="Debuchy R."/>
            <person name="Gladieux P."/>
            <person name="Hiltunen Thoren M."/>
            <person name="Johannesson H."/>
        </authorList>
    </citation>
    <scope>NUCLEOTIDE SEQUENCE</scope>
    <source>
        <strain evidence="17">CBS 141.50</strain>
    </source>
</reference>
<feature type="transmembrane region" description="Helical" evidence="16">
    <location>
        <begin position="305"/>
        <end position="323"/>
    </location>
</feature>
<evidence type="ECO:0000256" key="2">
    <source>
        <dbReference type="ARBA" id="ARBA00004922"/>
    </source>
</evidence>
<dbReference type="GO" id="GO:0106073">
    <property type="term" value="F:dolichyl pyrophosphate Glc2Man9GlcNAc2 alpha-1,2-glucosyltransferase activity"/>
    <property type="evidence" value="ECO:0007669"/>
    <property type="project" value="UniProtKB-EC"/>
</dbReference>
<evidence type="ECO:0000256" key="3">
    <source>
        <dbReference type="ARBA" id="ARBA00010600"/>
    </source>
</evidence>
<dbReference type="EMBL" id="MU853636">
    <property type="protein sequence ID" value="KAK4140247.1"/>
    <property type="molecule type" value="Genomic_DNA"/>
</dbReference>